<protein>
    <recommendedName>
        <fullName evidence="1">PA14 domain-containing protein</fullName>
    </recommendedName>
</protein>
<dbReference type="InterPro" id="IPR013036">
    <property type="entry name" value="DUF1587"/>
</dbReference>
<feature type="domain" description="PA14" evidence="1">
    <location>
        <begin position="490"/>
        <end position="630"/>
    </location>
</feature>
<dbReference type="Gene3D" id="3.90.182.10">
    <property type="entry name" value="Toxin - Anthrax Protective Antigen,domain 1"/>
    <property type="match status" value="1"/>
</dbReference>
<proteinExistence type="predicted"/>
<evidence type="ECO:0000313" key="2">
    <source>
        <dbReference type="EMBL" id="SVA36183.1"/>
    </source>
</evidence>
<accession>A0A381VA11</accession>
<dbReference type="AlphaFoldDB" id="A0A381VA11"/>
<dbReference type="InterPro" id="IPR037524">
    <property type="entry name" value="PA14/GLEYA"/>
</dbReference>
<organism evidence="2">
    <name type="scientific">marine metagenome</name>
    <dbReference type="NCBI Taxonomy" id="408172"/>
    <lineage>
        <taxon>unclassified sequences</taxon>
        <taxon>metagenomes</taxon>
        <taxon>ecological metagenomes</taxon>
    </lineage>
</organism>
<dbReference type="Pfam" id="PF07635">
    <property type="entry name" value="PSCyt1"/>
    <property type="match status" value="1"/>
</dbReference>
<dbReference type="Pfam" id="PF07626">
    <property type="entry name" value="PSD3"/>
    <property type="match status" value="1"/>
</dbReference>
<dbReference type="SUPFAM" id="SSF56988">
    <property type="entry name" value="Anthrax protective antigen"/>
    <property type="match status" value="1"/>
</dbReference>
<dbReference type="InterPro" id="IPR011429">
    <property type="entry name" value="Cyt_c_Planctomycete-type"/>
</dbReference>
<dbReference type="InterPro" id="IPR011658">
    <property type="entry name" value="PA14_dom"/>
</dbReference>
<dbReference type="SMART" id="SM00758">
    <property type="entry name" value="PA14"/>
    <property type="match status" value="1"/>
</dbReference>
<dbReference type="Pfam" id="PF07691">
    <property type="entry name" value="PA14"/>
    <property type="match status" value="1"/>
</dbReference>
<evidence type="ECO:0000259" key="1">
    <source>
        <dbReference type="PROSITE" id="PS51820"/>
    </source>
</evidence>
<dbReference type="InterPro" id="IPR013042">
    <property type="entry name" value="DUF1592"/>
</dbReference>
<gene>
    <name evidence="2" type="ORF">METZ01_LOCUS89037</name>
</gene>
<name>A0A381VA11_9ZZZZ</name>
<sequence>MRILNDPEVHIAGRFFQRGRFALLSIFLCSSALADEALINIKPFFKQHCVECHGSDKQKGEIRLDTLDHDLSRPETLEIWQGVLDQLNLGEMPPKKQPRPDMVKIREVVNILTQSLAQAYAKARSTGGETVLRRLNRHELRNSFRDLLYLNGADYRPDAAGSRLIDNNGNGSVERTGNDPLRFFPEDEEEDGFFNLGDKLVMSDFLLKLTLGAVEEVLNQATHLEPRPKVEIQHLKGHLSKPRGRELEAFCRELHPDFTGMYRNEPLRPDVLGRGLPVSARYRITVEASSHNQKHPWGEILPTNQNEPLRLSLSLRKGRELLPVTQWNVKGDGQKQTYRVEAWIDQQWVPELNWENGPTKRELRTDLLMKKYRADQATKAPDRKVITDKKEYEKANNEWWRQMSLSLLKNFEGPSLRIHSLKIEPLIGEWPPKSHTALYGSGLGEEKEIRRLMMTFAERAFRRSVKPELIEPYIQLVLKQKVEPVVTLPGGIQNLSYRVYEGQWSKLPDFDALTPVATGKILNGLIDLKLSKRKEKFGVVFAGTLNAPKDGQYVFEMASDDGGRILINGKKAVEHDGLHGAQLKKGNVNLKAGKHAIRVEYFAYGQPNSFRAGWGGAGMAHTQLSVDSLRTPKNNQKKRDEVPLLIRALQDGYAAILCSPQFLYLEESSGQLDDFALASRLSYFLWSSMPDETLFALARSGKLSQPAELRRQVDRMLADPKGAAFIQH</sequence>
<reference evidence="2" key="1">
    <citation type="submission" date="2018-05" db="EMBL/GenBank/DDBJ databases">
        <authorList>
            <person name="Lanie J.A."/>
            <person name="Ng W.-L."/>
            <person name="Kazmierczak K.M."/>
            <person name="Andrzejewski T.M."/>
            <person name="Davidsen T.M."/>
            <person name="Wayne K.J."/>
            <person name="Tettelin H."/>
            <person name="Glass J.I."/>
            <person name="Rusch D."/>
            <person name="Podicherti R."/>
            <person name="Tsui H.-C.T."/>
            <person name="Winkler M.E."/>
        </authorList>
    </citation>
    <scope>NUCLEOTIDE SEQUENCE</scope>
</reference>
<dbReference type="EMBL" id="UINC01008032">
    <property type="protein sequence ID" value="SVA36183.1"/>
    <property type="molecule type" value="Genomic_DNA"/>
</dbReference>
<dbReference type="PROSITE" id="PS51820">
    <property type="entry name" value="PA14"/>
    <property type="match status" value="1"/>
</dbReference>
<feature type="non-terminal residue" evidence="2">
    <location>
        <position position="728"/>
    </location>
</feature>
<dbReference type="Pfam" id="PF07631">
    <property type="entry name" value="PSD4"/>
    <property type="match status" value="1"/>
</dbReference>